<comment type="caution">
    <text evidence="1">The sequence shown here is derived from an EMBL/GenBank/DDBJ whole genome shotgun (WGS) entry which is preliminary data.</text>
</comment>
<evidence type="ECO:0000313" key="1">
    <source>
        <dbReference type="EMBL" id="MFM2719473.1"/>
    </source>
</evidence>
<name>A0ABW9GCM2_9MICO</name>
<sequence length="68" mass="7094">MQIVDSGLPGPDVAAVAGDVMTQNPLYLPGIVADSVAHHTALMSGDERVNGKVLNQVAQLIERNGGER</sequence>
<reference evidence="1 2" key="1">
    <citation type="submission" date="2023-03" db="EMBL/GenBank/DDBJ databases">
        <title>MT1 and MT2 Draft Genomes of Novel Species.</title>
        <authorList>
            <person name="Venkateswaran K."/>
        </authorList>
    </citation>
    <scope>NUCLEOTIDE SEQUENCE [LARGE SCALE GENOMIC DNA]</scope>
    <source>
        <strain evidence="1 2">IF8SW-P5</strain>
    </source>
</reference>
<proteinExistence type="predicted"/>
<dbReference type="EMBL" id="JAROCE010000001">
    <property type="protein sequence ID" value="MFM2719473.1"/>
    <property type="molecule type" value="Genomic_DNA"/>
</dbReference>
<organism evidence="1 2">
    <name type="scientific">Microbacterium mcarthurae</name>
    <dbReference type="NCBI Taxonomy" id="3035918"/>
    <lineage>
        <taxon>Bacteria</taxon>
        <taxon>Bacillati</taxon>
        <taxon>Actinomycetota</taxon>
        <taxon>Actinomycetes</taxon>
        <taxon>Micrococcales</taxon>
        <taxon>Microbacteriaceae</taxon>
        <taxon>Microbacterium</taxon>
    </lineage>
</organism>
<accession>A0ABW9GCM2</accession>
<dbReference type="Proteomes" id="UP001630303">
    <property type="component" value="Unassembled WGS sequence"/>
</dbReference>
<keyword evidence="2" id="KW-1185">Reference proteome</keyword>
<gene>
    <name evidence="1" type="ORF">P5G46_03050</name>
</gene>
<evidence type="ECO:0000313" key="2">
    <source>
        <dbReference type="Proteomes" id="UP001630303"/>
    </source>
</evidence>
<dbReference type="RefSeq" id="WP_375095469.1">
    <property type="nucleotide sequence ID" value="NZ_JAROCE010000001.1"/>
</dbReference>
<protein>
    <submittedName>
        <fullName evidence="1">Uncharacterized protein</fullName>
    </submittedName>
</protein>